<evidence type="ECO:0008006" key="3">
    <source>
        <dbReference type="Google" id="ProtNLM"/>
    </source>
</evidence>
<dbReference type="Proteomes" id="UP000220394">
    <property type="component" value="Chromosome"/>
</dbReference>
<accession>A0A291PGW6</accession>
<proteinExistence type="predicted"/>
<dbReference type="KEGG" id="ato:CIW82_08445"/>
<gene>
    <name evidence="1" type="ORF">CIW82_08445</name>
</gene>
<dbReference type="EMBL" id="CP022699">
    <property type="protein sequence ID" value="ATJ90712.1"/>
    <property type="molecule type" value="Genomic_DNA"/>
</dbReference>
<reference evidence="1 2" key="1">
    <citation type="submission" date="2017-08" db="EMBL/GenBank/DDBJ databases">
        <title>Complete Genome Sequence of Acetobacter tropicalis Oregon-R-modENCODE STRAIN BDGP1, an acetic acid bacterium isolated from Drosophila melanogaster gut.</title>
        <authorList>
            <person name="Wan K.H."/>
            <person name="Yu C."/>
            <person name="Park S."/>
            <person name="Hammonds A.S."/>
            <person name="Booth B.W."/>
            <person name="Celniker S.E."/>
        </authorList>
    </citation>
    <scope>NUCLEOTIDE SEQUENCE [LARGE SCALE GENOMIC DNA]</scope>
    <source>
        <strain evidence="1 2">BDGP1</strain>
    </source>
</reference>
<protein>
    <recommendedName>
        <fullName evidence="3">Transposase</fullName>
    </recommendedName>
</protein>
<sequence>MAREKHDRHKLDRAIRRMARCGLSVKKQALELGVCERIVYERRQYLGIRRKTAKQEQSAHA</sequence>
<evidence type="ECO:0000313" key="1">
    <source>
        <dbReference type="EMBL" id="ATJ90712.1"/>
    </source>
</evidence>
<dbReference type="RefSeq" id="WP_097802400.1">
    <property type="nucleotide sequence ID" value="NZ_CP022699.1"/>
</dbReference>
<organism evidence="1 2">
    <name type="scientific">Acetobacter tropicalis</name>
    <dbReference type="NCBI Taxonomy" id="104102"/>
    <lineage>
        <taxon>Bacteria</taxon>
        <taxon>Pseudomonadati</taxon>
        <taxon>Pseudomonadota</taxon>
        <taxon>Alphaproteobacteria</taxon>
        <taxon>Acetobacterales</taxon>
        <taxon>Acetobacteraceae</taxon>
        <taxon>Acetobacter</taxon>
    </lineage>
</organism>
<evidence type="ECO:0000313" key="2">
    <source>
        <dbReference type="Proteomes" id="UP000220394"/>
    </source>
</evidence>
<name>A0A291PGW6_9PROT</name>
<dbReference type="AlphaFoldDB" id="A0A291PGW6"/>